<sequence length="131" mass="14455">MNKKRNVMLTIMSIILLLAGILNLVTNVTLMTSGNLMKMAMEQVKLSGGILTVYLIVCIIFGMLEIVCGVYGLKAAKHFEFGETCFQLAIALVAAAVFIFIFNFFVNGFTATSLGGFVFPLLYLYSIRFCK</sequence>
<dbReference type="EMBL" id="CACRSQ010000003">
    <property type="protein sequence ID" value="VYT01508.1"/>
    <property type="molecule type" value="Genomic_DNA"/>
</dbReference>
<organism evidence="1">
    <name type="scientific">Anaerostipes caccae</name>
    <dbReference type="NCBI Taxonomy" id="105841"/>
    <lineage>
        <taxon>Bacteria</taxon>
        <taxon>Bacillati</taxon>
        <taxon>Bacillota</taxon>
        <taxon>Clostridia</taxon>
        <taxon>Lachnospirales</taxon>
        <taxon>Lachnospiraceae</taxon>
        <taxon>Anaerostipes</taxon>
    </lineage>
</organism>
<reference evidence="1" key="1">
    <citation type="submission" date="2019-11" db="EMBL/GenBank/DDBJ databases">
        <authorList>
            <person name="Feng L."/>
        </authorList>
    </citation>
    <scope>NUCLEOTIDE SEQUENCE</scope>
    <source>
        <strain evidence="1">AcaccaeLFYP115</strain>
    </source>
</reference>
<accession>A0A6N2T779</accession>
<dbReference type="AlphaFoldDB" id="A0A6N2T779"/>
<evidence type="ECO:0000313" key="1">
    <source>
        <dbReference type="EMBL" id="VYT01508.1"/>
    </source>
</evidence>
<name>A0A6N2T779_9FIRM</name>
<dbReference type="RefSeq" id="WP_006566957.1">
    <property type="nucleotide sequence ID" value="NZ_BAABRZ010000001.1"/>
</dbReference>
<proteinExistence type="predicted"/>
<gene>
    <name evidence="1" type="ORF">ACLFYP115_01309</name>
</gene>
<dbReference type="GeneID" id="69470961"/>
<evidence type="ECO:0008006" key="2">
    <source>
        <dbReference type="Google" id="ProtNLM"/>
    </source>
</evidence>
<protein>
    <recommendedName>
        <fullName evidence="2">DUF4064 domain-containing protein</fullName>
    </recommendedName>
</protein>